<evidence type="ECO:0000313" key="6">
    <source>
        <dbReference type="Proteomes" id="UP000017118"/>
    </source>
</evidence>
<dbReference type="HOGENOM" id="CLU_075022_0_0_9"/>
<comment type="function">
    <text evidence="3">Required for flagellar hook formation. May act as a scaffolding protein.</text>
</comment>
<keyword evidence="6" id="KW-1185">Reference proteome</keyword>
<dbReference type="GO" id="GO:0044781">
    <property type="term" value="P:bacterial-type flagellum organization"/>
    <property type="evidence" value="ECO:0007669"/>
    <property type="project" value="UniProtKB-UniRule"/>
</dbReference>
<dbReference type="Proteomes" id="UP000017118">
    <property type="component" value="Chromosome"/>
</dbReference>
<organism evidence="5 6">
    <name type="scientific">Clostridium saccharobutylicum DSM 13864</name>
    <dbReference type="NCBI Taxonomy" id="1345695"/>
    <lineage>
        <taxon>Bacteria</taxon>
        <taxon>Bacillati</taxon>
        <taxon>Bacillota</taxon>
        <taxon>Clostridia</taxon>
        <taxon>Eubacteriales</taxon>
        <taxon>Clostridiaceae</taxon>
        <taxon>Clostridium</taxon>
    </lineage>
</organism>
<reference evidence="5 6" key="1">
    <citation type="journal article" date="2013" name="Genome Announc.">
        <title>Complete Genome Sequence of the Solvent Producer Clostridium saccharobutylicum NCP262 (DSM 13864).</title>
        <authorList>
            <person name="Poehlein A."/>
            <person name="Hartwich K."/>
            <person name="Krabben P."/>
            <person name="Ehrenreich A."/>
            <person name="Liebl W."/>
            <person name="Durre P."/>
            <person name="Gottschalk G."/>
            <person name="Daniel R."/>
        </authorList>
    </citation>
    <scope>NUCLEOTIDE SEQUENCE [LARGE SCALE GENOMIC DNA]</scope>
    <source>
        <strain evidence="5">DSM 13864</strain>
    </source>
</reference>
<dbReference type="RefSeq" id="WP_022749160.1">
    <property type="nucleotide sequence ID" value="NC_022571.1"/>
</dbReference>
<keyword evidence="5" id="KW-0966">Cell projection</keyword>
<proteinExistence type="inferred from homology"/>
<keyword evidence="5" id="KW-0969">Cilium</keyword>
<dbReference type="OrthoDB" id="280334at2"/>
<evidence type="ECO:0000313" key="5">
    <source>
        <dbReference type="EMBL" id="AGX44890.1"/>
    </source>
</evidence>
<evidence type="ECO:0000256" key="1">
    <source>
        <dbReference type="ARBA" id="ARBA00010577"/>
    </source>
</evidence>
<dbReference type="GeneID" id="55476228"/>
<keyword evidence="5" id="KW-0282">Flagellum</keyword>
<evidence type="ECO:0000256" key="2">
    <source>
        <dbReference type="ARBA" id="ARBA00022795"/>
    </source>
</evidence>
<dbReference type="KEGG" id="csb:CLSA_c39300"/>
<sequence>MAIIPSINEALGKTTPKTQNTSIPTSRLGNESNAGATQTATTTSRGTKITTSDQSFDKNSFLKILSAQLSNLDPSSNQDSTAYVTQMAQFASMEQMQNLNNTMNESSLRNLLGKQVVVDVTDSHGDRYVGTVNSVSRSNGKNYIRLNIVENGQLKELDKNIDADKILSVVKDNDSTSTVTAINSQFLAASSLNNKRVITADKDSSNKDILVKGTVEGAYISGADVKLRVKVLDDNLNSTGETKVYSYSDIVRAGDLNDEDMKLTIDQVLKENGITTSSISTTNTGDSSTSTNNSSSNNTGSSSSNSSSNNS</sequence>
<evidence type="ECO:0000256" key="3">
    <source>
        <dbReference type="RuleBase" id="RU362076"/>
    </source>
</evidence>
<feature type="compositionally biased region" description="Polar residues" evidence="4">
    <location>
        <begin position="15"/>
        <end position="33"/>
    </location>
</feature>
<evidence type="ECO:0000256" key="4">
    <source>
        <dbReference type="SAM" id="MobiDB-lite"/>
    </source>
</evidence>
<gene>
    <name evidence="5" type="ORF">CLSA_c39300</name>
</gene>
<dbReference type="eggNOG" id="COG1843">
    <property type="taxonomic scope" value="Bacteria"/>
</dbReference>
<feature type="region of interest" description="Disordered" evidence="4">
    <location>
        <begin position="1"/>
        <end position="52"/>
    </location>
</feature>
<comment type="similarity">
    <text evidence="1 3">Belongs to the FlgD family.</text>
</comment>
<feature type="region of interest" description="Disordered" evidence="4">
    <location>
        <begin position="276"/>
        <end position="311"/>
    </location>
</feature>
<feature type="compositionally biased region" description="Low complexity" evidence="4">
    <location>
        <begin position="34"/>
        <end position="51"/>
    </location>
</feature>
<accession>U5MWE3</accession>
<name>U5MWE3_CLOSA</name>
<dbReference type="Pfam" id="PF03963">
    <property type="entry name" value="FlgD"/>
    <property type="match status" value="1"/>
</dbReference>
<dbReference type="EMBL" id="CP006721">
    <property type="protein sequence ID" value="AGX44890.1"/>
    <property type="molecule type" value="Genomic_DNA"/>
</dbReference>
<dbReference type="InterPro" id="IPR005648">
    <property type="entry name" value="FlgD"/>
</dbReference>
<dbReference type="AlphaFoldDB" id="U5MWE3"/>
<keyword evidence="2 3" id="KW-1005">Bacterial flagellum biogenesis</keyword>
<protein>
    <recommendedName>
        <fullName evidence="3">Basal-body rod modification protein FlgD</fullName>
    </recommendedName>
</protein>
<dbReference type="PATRIC" id="fig|1345695.10.peg.2758"/>